<dbReference type="Pfam" id="PF07726">
    <property type="entry name" value="AAA_3"/>
    <property type="match status" value="1"/>
</dbReference>
<evidence type="ECO:0000256" key="3">
    <source>
        <dbReference type="ARBA" id="ARBA00061607"/>
    </source>
</evidence>
<dbReference type="RefSeq" id="WP_138086713.1">
    <property type="nucleotide sequence ID" value="NZ_VAUV01000009.1"/>
</dbReference>
<dbReference type="InterPro" id="IPR041628">
    <property type="entry name" value="ChlI/MoxR_AAA_lid"/>
</dbReference>
<dbReference type="GO" id="GO:0016887">
    <property type="term" value="F:ATP hydrolysis activity"/>
    <property type="evidence" value="ECO:0007669"/>
    <property type="project" value="InterPro"/>
</dbReference>
<dbReference type="AlphaFoldDB" id="A0A5R8KCU1"/>
<dbReference type="PANTHER" id="PTHR42759">
    <property type="entry name" value="MOXR FAMILY PROTEIN"/>
    <property type="match status" value="1"/>
</dbReference>
<sequence length="328" mass="35994">MPTAETEAAVVQFRETFEKLRAEIAKFIVGQKDIIEDVLTSVICGGHVLLEGVPGLGKTALVNTLAKALHLKFQRIQFTPDLLPADIVGTQILVERDGHKVFEFQPGPVFCNVLLADEINRATPKTQSALLETMQEKTVTVAGKTHQLEMPFFVLATQNPIEQDGTYPLPEAQLDRFFFKLFVQVPNHDDFVEILNRTGGVSQPNIAAVATGDEILNMGKLSREVPVEKSVQDYLVRVVRATHPTDGQATEQVKKYVRHGSSPRGAQTILAAARVRALLDGRYAVARDDISKSAIPALRHRILLSFEGEAEGVKTDAVIGDVLEKVKA</sequence>
<protein>
    <submittedName>
        <fullName evidence="5">MoxR family ATPase</fullName>
    </submittedName>
</protein>
<dbReference type="EMBL" id="VAUV01000009">
    <property type="protein sequence ID" value="TLD70118.1"/>
    <property type="molecule type" value="Genomic_DNA"/>
</dbReference>
<dbReference type="OrthoDB" id="9808397at2"/>
<dbReference type="FunFam" id="3.40.50.300:FF:000640">
    <property type="entry name" value="MoxR family ATPase"/>
    <property type="match status" value="1"/>
</dbReference>
<evidence type="ECO:0000256" key="2">
    <source>
        <dbReference type="ARBA" id="ARBA00022840"/>
    </source>
</evidence>
<evidence type="ECO:0000313" key="6">
    <source>
        <dbReference type="Proteomes" id="UP000306196"/>
    </source>
</evidence>
<reference evidence="5 6" key="1">
    <citation type="submission" date="2019-05" db="EMBL/GenBank/DDBJ databases">
        <title>Verrucobacter flavum gen. nov., sp. nov. a new member of the family Verrucomicrobiaceae.</title>
        <authorList>
            <person name="Szuroczki S."/>
            <person name="Abbaszade G."/>
            <person name="Szabo A."/>
            <person name="Felfoldi T."/>
            <person name="Schumann P."/>
            <person name="Boka K."/>
            <person name="Keki Z."/>
            <person name="Toumi M."/>
            <person name="Toth E."/>
        </authorList>
    </citation>
    <scope>NUCLEOTIDE SEQUENCE [LARGE SCALE GENOMIC DNA]</scope>
    <source>
        <strain evidence="5 6">MG-N-17</strain>
    </source>
</reference>
<feature type="domain" description="AAA+ ATPase" evidence="4">
    <location>
        <begin position="44"/>
        <end position="187"/>
    </location>
</feature>
<dbReference type="GO" id="GO:0005524">
    <property type="term" value="F:ATP binding"/>
    <property type="evidence" value="ECO:0007669"/>
    <property type="project" value="UniProtKB-KW"/>
</dbReference>
<evidence type="ECO:0000259" key="4">
    <source>
        <dbReference type="SMART" id="SM00382"/>
    </source>
</evidence>
<keyword evidence="1" id="KW-0547">Nucleotide-binding</keyword>
<gene>
    <name evidence="5" type="ORF">FEM03_13040</name>
</gene>
<dbReference type="Gene3D" id="1.10.8.80">
    <property type="entry name" value="Magnesium chelatase subunit I, C-Terminal domain"/>
    <property type="match status" value="1"/>
</dbReference>
<keyword evidence="6" id="KW-1185">Reference proteome</keyword>
<comment type="caution">
    <text evidence="5">The sequence shown here is derived from an EMBL/GenBank/DDBJ whole genome shotgun (WGS) entry which is preliminary data.</text>
</comment>
<name>A0A5R8KCU1_9BACT</name>
<organism evidence="5 6">
    <name type="scientific">Phragmitibacter flavus</name>
    <dbReference type="NCBI Taxonomy" id="2576071"/>
    <lineage>
        <taxon>Bacteria</taxon>
        <taxon>Pseudomonadati</taxon>
        <taxon>Verrucomicrobiota</taxon>
        <taxon>Verrucomicrobiia</taxon>
        <taxon>Verrucomicrobiales</taxon>
        <taxon>Verrucomicrobiaceae</taxon>
        <taxon>Phragmitibacter</taxon>
    </lineage>
</organism>
<dbReference type="InterPro" id="IPR027417">
    <property type="entry name" value="P-loop_NTPase"/>
</dbReference>
<dbReference type="InterPro" id="IPR050764">
    <property type="entry name" value="CbbQ/NirQ/NorQ/GpvN"/>
</dbReference>
<evidence type="ECO:0000313" key="5">
    <source>
        <dbReference type="EMBL" id="TLD70118.1"/>
    </source>
</evidence>
<dbReference type="PANTHER" id="PTHR42759:SF1">
    <property type="entry name" value="MAGNESIUM-CHELATASE SUBUNIT CHLD"/>
    <property type="match status" value="1"/>
</dbReference>
<dbReference type="Gene3D" id="3.40.50.300">
    <property type="entry name" value="P-loop containing nucleotide triphosphate hydrolases"/>
    <property type="match status" value="1"/>
</dbReference>
<dbReference type="Proteomes" id="UP000306196">
    <property type="component" value="Unassembled WGS sequence"/>
</dbReference>
<dbReference type="SMART" id="SM00382">
    <property type="entry name" value="AAA"/>
    <property type="match status" value="1"/>
</dbReference>
<dbReference type="InterPro" id="IPR011703">
    <property type="entry name" value="ATPase_AAA-3"/>
</dbReference>
<keyword evidence="2" id="KW-0067">ATP-binding</keyword>
<dbReference type="InterPro" id="IPR003593">
    <property type="entry name" value="AAA+_ATPase"/>
</dbReference>
<proteinExistence type="inferred from homology"/>
<dbReference type="SUPFAM" id="SSF52540">
    <property type="entry name" value="P-loop containing nucleoside triphosphate hydrolases"/>
    <property type="match status" value="1"/>
</dbReference>
<evidence type="ECO:0000256" key="1">
    <source>
        <dbReference type="ARBA" id="ARBA00022741"/>
    </source>
</evidence>
<dbReference type="PIRSF" id="PIRSF002849">
    <property type="entry name" value="AAA_ATPase_chaperone_MoxR_prd"/>
    <property type="match status" value="1"/>
</dbReference>
<dbReference type="Pfam" id="PF17863">
    <property type="entry name" value="AAA_lid_2"/>
    <property type="match status" value="1"/>
</dbReference>
<comment type="similarity">
    <text evidence="3">Belongs to the MoxR family.</text>
</comment>
<accession>A0A5R8KCU1</accession>
<dbReference type="CDD" id="cd00009">
    <property type="entry name" value="AAA"/>
    <property type="match status" value="1"/>
</dbReference>